<dbReference type="AlphaFoldDB" id="A0A915YFB7"/>
<proteinExistence type="predicted"/>
<sequence length="537" mass="62322">MYFIYLVIFIELEIIPINMKKNLLNLFILPWFLLGFLSAQAQDDVYEIQLAIYASPEYKKFKSLHSIGYVYSVQQENSLYQIMMGTYSKKSTAQYKLGLVKKKGFKDAYLVKKSLKENEAVYIVQLATYDQQADIYWPDWQRLSPQLVAQLSDSKVRVAAGPYYTRREAEAVQARIQTRGPKDVFIKKVSEKVLHKVGKFDLERSSSYGQNSGAVRNSVRALQELLIQQQLYTAKSNGVLTSSTKSALIKYKKTNERYLRHSRMAEDLAPTSEIEKFTLQYYINMIPNDPATAAAGLKQFKNPISKIYLAYIYLNGDVAIKDKTATVNALMNNALSTVFKGYRGETRYDFSMKYSYEEVGQLIRHLKAMYEVLKERPDMPCWLFERHPKITQEVFVPYWQNRRDDYAVSSDCGSFMEVEEMRVLWLVSKEFADHKTTLKNSNAINKLYVFPQPVAHQEIEELEKWNGRLWKNLKSLNEKSPLQQNMYTLLRFSYYDALQTLETHFMYKGLPGIEARSLGLKILKASIGQNLKAYYAE</sequence>
<dbReference type="Proteomes" id="UP001060919">
    <property type="component" value="Chromosome"/>
</dbReference>
<organism evidence="1 2">
    <name type="scientific">Aureispira anguillae</name>
    <dbReference type="NCBI Taxonomy" id="2864201"/>
    <lineage>
        <taxon>Bacteria</taxon>
        <taxon>Pseudomonadati</taxon>
        <taxon>Bacteroidota</taxon>
        <taxon>Saprospiria</taxon>
        <taxon>Saprospirales</taxon>
        <taxon>Saprospiraceae</taxon>
        <taxon>Aureispira</taxon>
    </lineage>
</organism>
<reference evidence="1" key="1">
    <citation type="submission" date="2022-09" db="EMBL/GenBank/DDBJ databases">
        <title>Aureispira anguillicida sp. nov., isolated from Leptocephalus of Japanese eel Anguilla japonica.</title>
        <authorList>
            <person name="Yuasa K."/>
            <person name="Mekata T."/>
            <person name="Ikunari K."/>
        </authorList>
    </citation>
    <scope>NUCLEOTIDE SEQUENCE</scope>
    <source>
        <strain evidence="1">EL160426</strain>
    </source>
</reference>
<dbReference type="SUPFAM" id="SSF110997">
    <property type="entry name" value="Sporulation related repeat"/>
    <property type="match status" value="2"/>
</dbReference>
<evidence type="ECO:0000313" key="1">
    <source>
        <dbReference type="EMBL" id="BDS12092.1"/>
    </source>
</evidence>
<dbReference type="InterPro" id="IPR036680">
    <property type="entry name" value="SPOR-like_sf"/>
</dbReference>
<dbReference type="EMBL" id="AP026867">
    <property type="protein sequence ID" value="BDS12092.1"/>
    <property type="molecule type" value="Genomic_DNA"/>
</dbReference>
<name>A0A915YFB7_9BACT</name>
<keyword evidence="2" id="KW-1185">Reference proteome</keyword>
<accession>A0A915YFB7</accession>
<protein>
    <submittedName>
        <fullName evidence="1">SPOR domain-containing protein</fullName>
    </submittedName>
</protein>
<dbReference type="GO" id="GO:0042834">
    <property type="term" value="F:peptidoglycan binding"/>
    <property type="evidence" value="ECO:0007669"/>
    <property type="project" value="InterPro"/>
</dbReference>
<dbReference type="KEGG" id="aup:AsAng_0028070"/>
<gene>
    <name evidence="1" type="ORF">AsAng_0028070</name>
</gene>
<evidence type="ECO:0000313" key="2">
    <source>
        <dbReference type="Proteomes" id="UP001060919"/>
    </source>
</evidence>